<reference evidence="1" key="1">
    <citation type="journal article" date="2021" name="Front. Plant Sci.">
        <title>Chromosome-Scale Genome Assembly for Chinese Sour Jujube and Insights Into Its Genome Evolution and Domestication Signature.</title>
        <authorList>
            <person name="Shen L.-Y."/>
            <person name="Luo H."/>
            <person name="Wang X.-L."/>
            <person name="Wang X.-M."/>
            <person name="Qiu X.-J."/>
            <person name="Liu H."/>
            <person name="Zhou S.-S."/>
            <person name="Jia K.-H."/>
            <person name="Nie S."/>
            <person name="Bao Y.-T."/>
            <person name="Zhang R.-G."/>
            <person name="Yun Q.-Z."/>
            <person name="Chai Y.-H."/>
            <person name="Lu J.-Y."/>
            <person name="Li Y."/>
            <person name="Zhao S.-W."/>
            <person name="Mao J.-F."/>
            <person name="Jia S.-G."/>
            <person name="Mao Y.-M."/>
        </authorList>
    </citation>
    <scope>NUCLEOTIDE SEQUENCE</scope>
    <source>
        <strain evidence="1">AT0</strain>
        <tissue evidence="1">Leaf</tissue>
    </source>
</reference>
<dbReference type="InterPro" id="IPR058942">
    <property type="entry name" value="AT3G52170-like"/>
</dbReference>
<gene>
    <name evidence="1" type="ORF">FEM48_Zijuj07G0098900</name>
</gene>
<dbReference type="Proteomes" id="UP000813462">
    <property type="component" value="Unassembled WGS sequence"/>
</dbReference>
<accession>A0A978V3Y9</accession>
<evidence type="ECO:0000313" key="1">
    <source>
        <dbReference type="EMBL" id="KAH7522072.1"/>
    </source>
</evidence>
<dbReference type="GO" id="GO:0003676">
    <property type="term" value="F:nucleic acid binding"/>
    <property type="evidence" value="ECO:0007669"/>
    <property type="project" value="InterPro"/>
</dbReference>
<dbReference type="EMBL" id="JAEACU010000007">
    <property type="protein sequence ID" value="KAH7522072.1"/>
    <property type="molecule type" value="Genomic_DNA"/>
</dbReference>
<dbReference type="PANTHER" id="PTHR34568">
    <property type="entry name" value="RRM DOMAIN-CONTAINING PROTEIN"/>
    <property type="match status" value="1"/>
</dbReference>
<protein>
    <submittedName>
        <fullName evidence="1">Uncharacterized protein</fullName>
    </submittedName>
</protein>
<evidence type="ECO:0000313" key="2">
    <source>
        <dbReference type="Proteomes" id="UP000813462"/>
    </source>
</evidence>
<dbReference type="InterPro" id="IPR035979">
    <property type="entry name" value="RBD_domain_sf"/>
</dbReference>
<dbReference type="AlphaFoldDB" id="A0A978V3Y9"/>
<dbReference type="SUPFAM" id="SSF54928">
    <property type="entry name" value="RNA-binding domain, RBD"/>
    <property type="match status" value="1"/>
</dbReference>
<name>A0A978V3Y9_ZIZJJ</name>
<proteinExistence type="predicted"/>
<comment type="caution">
    <text evidence="1">The sequence shown here is derived from an EMBL/GenBank/DDBJ whole genome shotgun (WGS) entry which is preliminary data.</text>
</comment>
<organism evidence="1 2">
    <name type="scientific">Ziziphus jujuba var. spinosa</name>
    <dbReference type="NCBI Taxonomy" id="714518"/>
    <lineage>
        <taxon>Eukaryota</taxon>
        <taxon>Viridiplantae</taxon>
        <taxon>Streptophyta</taxon>
        <taxon>Embryophyta</taxon>
        <taxon>Tracheophyta</taxon>
        <taxon>Spermatophyta</taxon>
        <taxon>Magnoliopsida</taxon>
        <taxon>eudicotyledons</taxon>
        <taxon>Gunneridae</taxon>
        <taxon>Pentapetalae</taxon>
        <taxon>rosids</taxon>
        <taxon>fabids</taxon>
        <taxon>Rosales</taxon>
        <taxon>Rhamnaceae</taxon>
        <taxon>Paliureae</taxon>
        <taxon>Ziziphus</taxon>
    </lineage>
</organism>
<sequence length="97" mass="10907">MKNPTRTVMIKELSSDISSDQLKEALGFCGNGISGFSFGSSSSVAYVEFELDIKQWIAQPAPVYPPEVLELLWTQPTERKHVIFVLHRLLQNLKDSP</sequence>
<dbReference type="PANTHER" id="PTHR34568:SF5">
    <property type="entry name" value="RNA-BINDING (RRM_RBD_RNP MOTIFS) FAMILY PROTEIN"/>
    <property type="match status" value="1"/>
</dbReference>